<sequence>MAAPTHTGSFYLYANAGEIIAVGSVLPSLAIFAVAARLYTRHTHNAGVGLDDVLVATSLERNTEKGIGLKIIAIGMGISLIIGTFFQYLLLQGTDSDHELLGVKKYALGYPTPTPLNLTPEAILFQKLPQITTTQKLSIVALYRRIFVHSNKSAFGITTLIAYFILTCWTLGSLLAFAFNSRLHLFALWGSELDLLKYCNQGFGGEQAIVISDFLIDILLLIMPLPMSGRESV</sequence>
<dbReference type="EMBL" id="PHWZ01000040">
    <property type="protein sequence ID" value="TEY79906.1"/>
    <property type="molecule type" value="Genomic_DNA"/>
</dbReference>
<evidence type="ECO:0000256" key="5">
    <source>
        <dbReference type="ARBA" id="ARBA00038359"/>
    </source>
</evidence>
<keyword evidence="9" id="KW-1185">Reference proteome</keyword>
<evidence type="ECO:0000313" key="8">
    <source>
        <dbReference type="EMBL" id="TEY79906.1"/>
    </source>
</evidence>
<organism evidence="8 9">
    <name type="scientific">Botryotinia calthae</name>
    <dbReference type="NCBI Taxonomy" id="38488"/>
    <lineage>
        <taxon>Eukaryota</taxon>
        <taxon>Fungi</taxon>
        <taxon>Dikarya</taxon>
        <taxon>Ascomycota</taxon>
        <taxon>Pezizomycotina</taxon>
        <taxon>Leotiomycetes</taxon>
        <taxon>Helotiales</taxon>
        <taxon>Sclerotiniaceae</taxon>
        <taxon>Botryotinia</taxon>
    </lineage>
</organism>
<dbReference type="Pfam" id="PF20684">
    <property type="entry name" value="Fung_rhodopsin"/>
    <property type="match status" value="1"/>
</dbReference>
<evidence type="ECO:0000259" key="7">
    <source>
        <dbReference type="Pfam" id="PF20684"/>
    </source>
</evidence>
<dbReference type="Proteomes" id="UP000297299">
    <property type="component" value="Unassembled WGS sequence"/>
</dbReference>
<keyword evidence="4 6" id="KW-0472">Membrane</keyword>
<dbReference type="InterPro" id="IPR052337">
    <property type="entry name" value="SAT4-like"/>
</dbReference>
<comment type="similarity">
    <text evidence="5">Belongs to the SAT4 family.</text>
</comment>
<keyword evidence="2 6" id="KW-0812">Transmembrane</keyword>
<evidence type="ECO:0000256" key="1">
    <source>
        <dbReference type="ARBA" id="ARBA00004141"/>
    </source>
</evidence>
<keyword evidence="3 6" id="KW-1133">Transmembrane helix</keyword>
<proteinExistence type="inferred from homology"/>
<evidence type="ECO:0000256" key="6">
    <source>
        <dbReference type="SAM" id="Phobius"/>
    </source>
</evidence>
<dbReference type="InterPro" id="IPR049326">
    <property type="entry name" value="Rhodopsin_dom_fungi"/>
</dbReference>
<accession>A0A4Y8DEI9</accession>
<feature type="domain" description="Rhodopsin" evidence="7">
    <location>
        <begin position="36"/>
        <end position="227"/>
    </location>
</feature>
<dbReference type="OrthoDB" id="5393606at2759"/>
<reference evidence="8 9" key="1">
    <citation type="submission" date="2017-11" db="EMBL/GenBank/DDBJ databases">
        <title>Comparative genomics of Botrytis spp.</title>
        <authorList>
            <person name="Valero-Jimenez C.A."/>
            <person name="Tapia P."/>
            <person name="Veloso J."/>
            <person name="Silva-Moreno E."/>
            <person name="Staats M."/>
            <person name="Valdes J.H."/>
            <person name="Van Kan J.A.L."/>
        </authorList>
    </citation>
    <scope>NUCLEOTIDE SEQUENCE [LARGE SCALE GENOMIC DNA]</scope>
    <source>
        <strain evidence="8 9">MUCL2830</strain>
    </source>
</reference>
<evidence type="ECO:0000256" key="2">
    <source>
        <dbReference type="ARBA" id="ARBA00022692"/>
    </source>
</evidence>
<feature type="transmembrane region" description="Helical" evidence="6">
    <location>
        <begin position="12"/>
        <end position="35"/>
    </location>
</feature>
<comment type="caution">
    <text evidence="8">The sequence shown here is derived from an EMBL/GenBank/DDBJ whole genome shotgun (WGS) entry which is preliminary data.</text>
</comment>
<dbReference type="PANTHER" id="PTHR33048:SF157">
    <property type="entry name" value="INTEGRAL MEMBRANE PROTEIN"/>
    <property type="match status" value="1"/>
</dbReference>
<protein>
    <recommendedName>
        <fullName evidence="7">Rhodopsin domain-containing protein</fullName>
    </recommendedName>
</protein>
<comment type="subcellular location">
    <subcellularLocation>
        <location evidence="1">Membrane</location>
        <topology evidence="1">Multi-pass membrane protein</topology>
    </subcellularLocation>
</comment>
<name>A0A4Y8DEI9_9HELO</name>
<evidence type="ECO:0000256" key="3">
    <source>
        <dbReference type="ARBA" id="ARBA00022989"/>
    </source>
</evidence>
<evidence type="ECO:0000256" key="4">
    <source>
        <dbReference type="ARBA" id="ARBA00023136"/>
    </source>
</evidence>
<feature type="transmembrane region" description="Helical" evidence="6">
    <location>
        <begin position="71"/>
        <end position="91"/>
    </location>
</feature>
<dbReference type="GO" id="GO:0016020">
    <property type="term" value="C:membrane"/>
    <property type="evidence" value="ECO:0007669"/>
    <property type="project" value="UniProtKB-SubCell"/>
</dbReference>
<dbReference type="AlphaFoldDB" id="A0A4Y8DEI9"/>
<feature type="transmembrane region" description="Helical" evidence="6">
    <location>
        <begin position="154"/>
        <end position="179"/>
    </location>
</feature>
<dbReference type="PANTHER" id="PTHR33048">
    <property type="entry name" value="PTH11-LIKE INTEGRAL MEMBRANE PROTEIN (AFU_ORTHOLOGUE AFUA_5G11245)"/>
    <property type="match status" value="1"/>
</dbReference>
<gene>
    <name evidence="8" type="ORF">BOTCAL_0040g00220</name>
</gene>
<evidence type="ECO:0000313" key="9">
    <source>
        <dbReference type="Proteomes" id="UP000297299"/>
    </source>
</evidence>